<feature type="non-terminal residue" evidence="1">
    <location>
        <position position="1"/>
    </location>
</feature>
<dbReference type="OrthoDB" id="2370394at2759"/>
<protein>
    <recommendedName>
        <fullName evidence="3">FAR1 domain-containing protein</fullName>
    </recommendedName>
</protein>
<sequence length="135" mass="15397">MLRKPFTRINNVLTSNGYFNHYEPEETFDLTVNEEHSPDDNALENFSDSTDHQLRHLPSHVDIYCGKTFETWEECQEALDRYGAKIILSGKYVPRKTATSEKQRNKGSKKIGCPFLVNASKSKNSNGETAIKLTL</sequence>
<organism evidence="1 2">
    <name type="scientific">Gigaspora margarita</name>
    <dbReference type="NCBI Taxonomy" id="4874"/>
    <lineage>
        <taxon>Eukaryota</taxon>
        <taxon>Fungi</taxon>
        <taxon>Fungi incertae sedis</taxon>
        <taxon>Mucoromycota</taxon>
        <taxon>Glomeromycotina</taxon>
        <taxon>Glomeromycetes</taxon>
        <taxon>Diversisporales</taxon>
        <taxon>Gigasporaceae</taxon>
        <taxon>Gigaspora</taxon>
    </lineage>
</organism>
<dbReference type="AlphaFoldDB" id="A0A8H3ZV55"/>
<keyword evidence="2" id="KW-1185">Reference proteome</keyword>
<accession>A0A8H3ZV55</accession>
<dbReference type="EMBL" id="WTPW01004211">
    <property type="protein sequence ID" value="KAF0332963.1"/>
    <property type="molecule type" value="Genomic_DNA"/>
</dbReference>
<gene>
    <name evidence="1" type="ORF">F8M41_017965</name>
</gene>
<name>A0A8H3ZV55_GIGMA</name>
<evidence type="ECO:0008006" key="3">
    <source>
        <dbReference type="Google" id="ProtNLM"/>
    </source>
</evidence>
<evidence type="ECO:0000313" key="2">
    <source>
        <dbReference type="Proteomes" id="UP000439903"/>
    </source>
</evidence>
<proteinExistence type="predicted"/>
<reference evidence="1 2" key="1">
    <citation type="journal article" date="2019" name="Environ. Microbiol.">
        <title>At the nexus of three kingdoms: the genome of the mycorrhizal fungus Gigaspora margarita provides insights into plant, endobacterial and fungal interactions.</title>
        <authorList>
            <person name="Venice F."/>
            <person name="Ghignone S."/>
            <person name="Salvioli di Fossalunga A."/>
            <person name="Amselem J."/>
            <person name="Novero M."/>
            <person name="Xianan X."/>
            <person name="Sedzielewska Toro K."/>
            <person name="Morin E."/>
            <person name="Lipzen A."/>
            <person name="Grigoriev I.V."/>
            <person name="Henrissat B."/>
            <person name="Martin F.M."/>
            <person name="Bonfante P."/>
        </authorList>
    </citation>
    <scope>NUCLEOTIDE SEQUENCE [LARGE SCALE GENOMIC DNA]</scope>
    <source>
        <strain evidence="1 2">BEG34</strain>
    </source>
</reference>
<comment type="caution">
    <text evidence="1">The sequence shown here is derived from an EMBL/GenBank/DDBJ whole genome shotgun (WGS) entry which is preliminary data.</text>
</comment>
<evidence type="ECO:0000313" key="1">
    <source>
        <dbReference type="EMBL" id="KAF0332963.1"/>
    </source>
</evidence>
<dbReference type="Proteomes" id="UP000439903">
    <property type="component" value="Unassembled WGS sequence"/>
</dbReference>